<gene>
    <name evidence="1" type="ORF">RchiOBHm_Chr4g0408631</name>
</gene>
<dbReference type="EMBL" id="PDCK01000042">
    <property type="protein sequence ID" value="PRQ37971.1"/>
    <property type="molecule type" value="Genomic_DNA"/>
</dbReference>
<keyword evidence="2" id="KW-1185">Reference proteome</keyword>
<sequence length="78" mass="8777">MVKFQIFLNSILAGNASRMRSGPICSFRLLVRNLDQYFKGLPLISSSCTLHKKCSLGCLEWICKFSAHLEFICLGFSS</sequence>
<dbReference type="AlphaFoldDB" id="A0A2P6QUW0"/>
<protein>
    <submittedName>
        <fullName evidence="1">Uncharacterized protein</fullName>
    </submittedName>
</protein>
<comment type="caution">
    <text evidence="1">The sequence shown here is derived from an EMBL/GenBank/DDBJ whole genome shotgun (WGS) entry which is preliminary data.</text>
</comment>
<dbReference type="Proteomes" id="UP000238479">
    <property type="component" value="Chromosome 4"/>
</dbReference>
<proteinExistence type="predicted"/>
<evidence type="ECO:0000313" key="1">
    <source>
        <dbReference type="EMBL" id="PRQ37971.1"/>
    </source>
</evidence>
<name>A0A2P6QUW0_ROSCH</name>
<organism evidence="1 2">
    <name type="scientific">Rosa chinensis</name>
    <name type="common">China rose</name>
    <dbReference type="NCBI Taxonomy" id="74649"/>
    <lineage>
        <taxon>Eukaryota</taxon>
        <taxon>Viridiplantae</taxon>
        <taxon>Streptophyta</taxon>
        <taxon>Embryophyta</taxon>
        <taxon>Tracheophyta</taxon>
        <taxon>Spermatophyta</taxon>
        <taxon>Magnoliopsida</taxon>
        <taxon>eudicotyledons</taxon>
        <taxon>Gunneridae</taxon>
        <taxon>Pentapetalae</taxon>
        <taxon>rosids</taxon>
        <taxon>fabids</taxon>
        <taxon>Rosales</taxon>
        <taxon>Rosaceae</taxon>
        <taxon>Rosoideae</taxon>
        <taxon>Rosoideae incertae sedis</taxon>
        <taxon>Rosa</taxon>
    </lineage>
</organism>
<evidence type="ECO:0000313" key="2">
    <source>
        <dbReference type="Proteomes" id="UP000238479"/>
    </source>
</evidence>
<accession>A0A2P6QUW0</accession>
<reference evidence="1 2" key="1">
    <citation type="journal article" date="2018" name="Nat. Genet.">
        <title>The Rosa genome provides new insights in the design of modern roses.</title>
        <authorList>
            <person name="Bendahmane M."/>
        </authorList>
    </citation>
    <scope>NUCLEOTIDE SEQUENCE [LARGE SCALE GENOMIC DNA]</scope>
    <source>
        <strain evidence="2">cv. Old Blush</strain>
    </source>
</reference>
<dbReference type="Gramene" id="PRQ37971">
    <property type="protein sequence ID" value="PRQ37971"/>
    <property type="gene ID" value="RchiOBHm_Chr4g0408631"/>
</dbReference>